<reference evidence="1" key="2">
    <citation type="journal article" date="2015" name="Data Brief">
        <title>Shoot transcriptome of the giant reed, Arundo donax.</title>
        <authorList>
            <person name="Barrero R.A."/>
            <person name="Guerrero F.D."/>
            <person name="Moolhuijzen P."/>
            <person name="Goolsby J.A."/>
            <person name="Tidwell J."/>
            <person name="Bellgard S.E."/>
            <person name="Bellgard M.I."/>
        </authorList>
    </citation>
    <scope>NUCLEOTIDE SEQUENCE</scope>
    <source>
        <tissue evidence="1">Shoot tissue taken approximately 20 cm above the soil surface</tissue>
    </source>
</reference>
<proteinExistence type="predicted"/>
<dbReference type="EMBL" id="GBRH01190409">
    <property type="protein sequence ID" value="JAE07487.1"/>
    <property type="molecule type" value="Transcribed_RNA"/>
</dbReference>
<reference evidence="1" key="1">
    <citation type="submission" date="2014-09" db="EMBL/GenBank/DDBJ databases">
        <authorList>
            <person name="Magalhaes I.L.F."/>
            <person name="Oliveira U."/>
            <person name="Santos F.R."/>
            <person name="Vidigal T.H.D.A."/>
            <person name="Brescovit A.D."/>
            <person name="Santos A.J."/>
        </authorList>
    </citation>
    <scope>NUCLEOTIDE SEQUENCE</scope>
    <source>
        <tissue evidence="1">Shoot tissue taken approximately 20 cm above the soil surface</tissue>
    </source>
</reference>
<evidence type="ECO:0000313" key="1">
    <source>
        <dbReference type="EMBL" id="JAE07487.1"/>
    </source>
</evidence>
<dbReference type="AlphaFoldDB" id="A0A0A9F571"/>
<protein>
    <submittedName>
        <fullName evidence="1">Uncharacterized protein</fullName>
    </submittedName>
</protein>
<organism evidence="1">
    <name type="scientific">Arundo donax</name>
    <name type="common">Giant reed</name>
    <name type="synonym">Donax arundinaceus</name>
    <dbReference type="NCBI Taxonomy" id="35708"/>
    <lineage>
        <taxon>Eukaryota</taxon>
        <taxon>Viridiplantae</taxon>
        <taxon>Streptophyta</taxon>
        <taxon>Embryophyta</taxon>
        <taxon>Tracheophyta</taxon>
        <taxon>Spermatophyta</taxon>
        <taxon>Magnoliopsida</taxon>
        <taxon>Liliopsida</taxon>
        <taxon>Poales</taxon>
        <taxon>Poaceae</taxon>
        <taxon>PACMAD clade</taxon>
        <taxon>Arundinoideae</taxon>
        <taxon>Arundineae</taxon>
        <taxon>Arundo</taxon>
    </lineage>
</organism>
<accession>A0A0A9F571</accession>
<sequence length="82" mass="9293">MIVAPYITIMSNSIHYVKPYKGLSICMAELMHSVLFWSLLPCNSLEFFSLLRAVIYYLGLLSTKSRDGRLEVILTMSSISNT</sequence>
<name>A0A0A9F571_ARUDO</name>